<dbReference type="Proteomes" id="UP001162162">
    <property type="component" value="Unassembled WGS sequence"/>
</dbReference>
<dbReference type="AlphaFoldDB" id="A0AAV8ZDG3"/>
<proteinExistence type="predicted"/>
<name>A0AAV8ZDG3_9CUCU</name>
<accession>A0AAV8ZDG3</accession>
<evidence type="ECO:0000313" key="2">
    <source>
        <dbReference type="Proteomes" id="UP001162162"/>
    </source>
</evidence>
<organism evidence="1 2">
    <name type="scientific">Aromia moschata</name>
    <dbReference type="NCBI Taxonomy" id="1265417"/>
    <lineage>
        <taxon>Eukaryota</taxon>
        <taxon>Metazoa</taxon>
        <taxon>Ecdysozoa</taxon>
        <taxon>Arthropoda</taxon>
        <taxon>Hexapoda</taxon>
        <taxon>Insecta</taxon>
        <taxon>Pterygota</taxon>
        <taxon>Neoptera</taxon>
        <taxon>Endopterygota</taxon>
        <taxon>Coleoptera</taxon>
        <taxon>Polyphaga</taxon>
        <taxon>Cucujiformia</taxon>
        <taxon>Chrysomeloidea</taxon>
        <taxon>Cerambycidae</taxon>
        <taxon>Cerambycinae</taxon>
        <taxon>Callichromatini</taxon>
        <taxon>Aromia</taxon>
    </lineage>
</organism>
<reference evidence="1" key="1">
    <citation type="journal article" date="2023" name="Insect Mol. Biol.">
        <title>Genome sequencing provides insights into the evolution of gene families encoding plant cell wall-degrading enzymes in longhorned beetles.</title>
        <authorList>
            <person name="Shin N.R."/>
            <person name="Okamura Y."/>
            <person name="Kirsch R."/>
            <person name="Pauchet Y."/>
        </authorList>
    </citation>
    <scope>NUCLEOTIDE SEQUENCE</scope>
    <source>
        <strain evidence="1">AMC_N1</strain>
    </source>
</reference>
<keyword evidence="2" id="KW-1185">Reference proteome</keyword>
<dbReference type="EMBL" id="JAPWTK010000003">
    <property type="protein sequence ID" value="KAJ8962397.1"/>
    <property type="molecule type" value="Genomic_DNA"/>
</dbReference>
<comment type="caution">
    <text evidence="1">The sequence shown here is derived from an EMBL/GenBank/DDBJ whole genome shotgun (WGS) entry which is preliminary data.</text>
</comment>
<protein>
    <submittedName>
        <fullName evidence="1">Uncharacterized protein</fullName>
    </submittedName>
</protein>
<gene>
    <name evidence="1" type="ORF">NQ318_018381</name>
</gene>
<sequence>MEVTDKCSSLFHKSNNRSCHDTQINIRTCNDTVEYHIKYKFSRLSYENKLFVKDLRVPLPDLSKTLINQVNTGQTKESFNTF</sequence>
<evidence type="ECO:0000313" key="1">
    <source>
        <dbReference type="EMBL" id="KAJ8962397.1"/>
    </source>
</evidence>